<dbReference type="OrthoDB" id="9781415at2"/>
<dbReference type="InterPro" id="IPR013078">
    <property type="entry name" value="His_Pase_superF_clade-1"/>
</dbReference>
<protein>
    <recommendedName>
        <fullName evidence="3">Alpha-ribazole phosphatase</fullName>
    </recommendedName>
</protein>
<dbReference type="SUPFAM" id="SSF53254">
    <property type="entry name" value="Phosphoglycerate mutase-like"/>
    <property type="match status" value="1"/>
</dbReference>
<dbReference type="InterPro" id="IPR029033">
    <property type="entry name" value="His_PPase_superfam"/>
</dbReference>
<keyword evidence="2" id="KW-1185">Reference proteome</keyword>
<gene>
    <name evidence="1" type="ORF">FPZ52_07940</name>
</gene>
<dbReference type="PANTHER" id="PTHR48100:SF1">
    <property type="entry name" value="HISTIDINE PHOSPHATASE FAMILY PROTEIN-RELATED"/>
    <property type="match status" value="1"/>
</dbReference>
<reference evidence="1 2" key="1">
    <citation type="submission" date="2019-07" db="EMBL/GenBank/DDBJ databases">
        <title>Litoreibacter alkalisoli sp. nov., isolated from saline-alkaline soil.</title>
        <authorList>
            <person name="Wang S."/>
            <person name="Xu L."/>
            <person name="Xing Y.-T."/>
            <person name="Sun J.-Q."/>
        </authorList>
    </citation>
    <scope>NUCLEOTIDE SEQUENCE [LARGE SCALE GENOMIC DNA]</scope>
    <source>
        <strain evidence="1 2">LN3S51</strain>
    </source>
</reference>
<proteinExistence type="predicted"/>
<dbReference type="Gene3D" id="3.40.50.1240">
    <property type="entry name" value="Phosphoglycerate mutase-like"/>
    <property type="match status" value="1"/>
</dbReference>
<evidence type="ECO:0008006" key="3">
    <source>
        <dbReference type="Google" id="ProtNLM"/>
    </source>
</evidence>
<accession>A0A5B8IY24</accession>
<sequence length="216" mass="23717">MGNWADRPLATGGLYGRCAGRCSAIHNRRGADRVSGVALILLRHQKPKTSEGLCYGQTDLEPEGDPAEIAKTLLPQLPQFTAIVSSPLKRCRLLAQAIATLTDRPLDIEPMLSEIHLGHWENRAWDEIPRSEIDAWAENVLEATPHGGESVADFYERVTPGLRNLIKSPGTILLVAHNGTYKAACRLLGRKDADQATLGYQCFEMLDGLETQLPQP</sequence>
<dbReference type="GO" id="GO:0005737">
    <property type="term" value="C:cytoplasm"/>
    <property type="evidence" value="ECO:0007669"/>
    <property type="project" value="TreeGrafter"/>
</dbReference>
<dbReference type="CDD" id="cd07067">
    <property type="entry name" value="HP_PGM_like"/>
    <property type="match status" value="1"/>
</dbReference>
<dbReference type="KEGG" id="lit:FPZ52_07940"/>
<dbReference type="GO" id="GO:0016791">
    <property type="term" value="F:phosphatase activity"/>
    <property type="evidence" value="ECO:0007669"/>
    <property type="project" value="TreeGrafter"/>
</dbReference>
<evidence type="ECO:0000313" key="2">
    <source>
        <dbReference type="Proteomes" id="UP000318483"/>
    </source>
</evidence>
<dbReference type="EMBL" id="CP042261">
    <property type="protein sequence ID" value="QDY69558.1"/>
    <property type="molecule type" value="Genomic_DNA"/>
</dbReference>
<dbReference type="Proteomes" id="UP000318483">
    <property type="component" value="Chromosome"/>
</dbReference>
<dbReference type="PANTHER" id="PTHR48100">
    <property type="entry name" value="BROAD-SPECIFICITY PHOSPHATASE YOR283W-RELATED"/>
    <property type="match status" value="1"/>
</dbReference>
<dbReference type="AlphaFoldDB" id="A0A5B8IY24"/>
<name>A0A5B8IY24_9RHOB</name>
<evidence type="ECO:0000313" key="1">
    <source>
        <dbReference type="EMBL" id="QDY69558.1"/>
    </source>
</evidence>
<dbReference type="Pfam" id="PF00300">
    <property type="entry name" value="His_Phos_1"/>
    <property type="match status" value="1"/>
</dbReference>
<dbReference type="InterPro" id="IPR050275">
    <property type="entry name" value="PGM_Phosphatase"/>
</dbReference>
<organism evidence="1 2">
    <name type="scientific">Qingshengfaniella alkalisoli</name>
    <dbReference type="NCBI Taxonomy" id="2599296"/>
    <lineage>
        <taxon>Bacteria</taxon>
        <taxon>Pseudomonadati</taxon>
        <taxon>Pseudomonadota</taxon>
        <taxon>Alphaproteobacteria</taxon>
        <taxon>Rhodobacterales</taxon>
        <taxon>Paracoccaceae</taxon>
        <taxon>Qingshengfaniella</taxon>
    </lineage>
</organism>